<reference evidence="1 2" key="1">
    <citation type="submission" date="2020-04" db="EMBL/GenBank/DDBJ databases">
        <title>Perkinsus olseni comparative genomics.</title>
        <authorList>
            <person name="Bogema D.R."/>
        </authorList>
    </citation>
    <scope>NUCLEOTIDE SEQUENCE [LARGE SCALE GENOMIC DNA]</scope>
    <source>
        <strain evidence="1 2">ATCC PRA-207</strain>
    </source>
</reference>
<name>A0A7J6TTU7_PEROL</name>
<dbReference type="AlphaFoldDB" id="A0A7J6TTU7"/>
<evidence type="ECO:0000313" key="1">
    <source>
        <dbReference type="EMBL" id="KAF4748131.1"/>
    </source>
</evidence>
<dbReference type="EMBL" id="JABANO010008688">
    <property type="protein sequence ID" value="KAF4748131.1"/>
    <property type="molecule type" value="Genomic_DNA"/>
</dbReference>
<comment type="caution">
    <text evidence="1">The sequence shown here is derived from an EMBL/GenBank/DDBJ whole genome shotgun (WGS) entry which is preliminary data.</text>
</comment>
<keyword evidence="2" id="KW-1185">Reference proteome</keyword>
<organism evidence="1 2">
    <name type="scientific">Perkinsus olseni</name>
    <name type="common">Perkinsus atlanticus</name>
    <dbReference type="NCBI Taxonomy" id="32597"/>
    <lineage>
        <taxon>Eukaryota</taxon>
        <taxon>Sar</taxon>
        <taxon>Alveolata</taxon>
        <taxon>Perkinsozoa</taxon>
        <taxon>Perkinsea</taxon>
        <taxon>Perkinsida</taxon>
        <taxon>Perkinsidae</taxon>
        <taxon>Perkinsus</taxon>
    </lineage>
</organism>
<evidence type="ECO:0000313" key="2">
    <source>
        <dbReference type="Proteomes" id="UP000553632"/>
    </source>
</evidence>
<accession>A0A7J6TTU7</accession>
<gene>
    <name evidence="1" type="ORF">FOZ63_016595</name>
</gene>
<dbReference type="Proteomes" id="UP000553632">
    <property type="component" value="Unassembled WGS sequence"/>
</dbReference>
<sequence>MVNIIGNNLLPSQSSSLGDATVALQLIFLPCSRQRLADDDGPSYLMDSIRSLGNFPGGVGINGTGYTTIHSKCPRSRAKYNSMALGRMRLASPHLILCARVQ</sequence>
<protein>
    <submittedName>
        <fullName evidence="1">Uncharacterized protein</fullName>
    </submittedName>
</protein>
<proteinExistence type="predicted"/>